<feature type="active site" evidence="8">
    <location>
        <position position="400"/>
    </location>
</feature>
<sequence>MKSLVILLVLVLQFCFKSGYSAQLHELMTDEEIQSVFQSNRDSVPKYEVVPILHSMNKKNVKYPEVYFHAFGNDISLYLWPAEGLLFGKHTPVYTVQSDKLSSTGLRYTEYDEYGIYYAFRDDNNNAAIIVRDGMYNKFKFDGTFNKNYVIRSLPPRVIEDVILKNTSFFKPNLFPVPHSSSSYFLANHHVIYRMNDTNIKLKNPRNIIFPDNPVVSKNYKTNDGISAKSTPTEIIYPEILLLVDYDTFKSFGSDISETLVYLAAFWHGVDLRYRQLTDPQININLASIIIAMDEDATPYLNGYRVNDNAIDVEAMKPMGKFLYNETKFGKDSYDIAVLLTKLQVCEWTSPRNDRSKCLPLRGISNFGSACAWSKNNKAFEAIAFVHDEGFNGIATAAHELAHVLGVPHDGSASARYVGGPGATRCKWEDGYLMSSNRFDKKAFTWSKCTKECFKHFLQLPIAKCLFNKPTVNRGLPKILPGTLMSLDEQCAKAGAQDACHHDGRACTLLFCSRKSNSDECFSTGPAAEGSTCGNEKICIQGQCVNRRRWRNPGIKH</sequence>
<feature type="domain" description="Peptidase M12B" evidence="10">
    <location>
        <begin position="236"/>
        <end position="470"/>
    </location>
</feature>
<evidence type="ECO:0000259" key="10">
    <source>
        <dbReference type="PROSITE" id="PS50215"/>
    </source>
</evidence>
<keyword evidence="5" id="KW-0482">Metalloprotease</keyword>
<dbReference type="GO" id="GO:0006509">
    <property type="term" value="P:membrane protein ectodomain proteolysis"/>
    <property type="evidence" value="ECO:0007669"/>
    <property type="project" value="TreeGrafter"/>
</dbReference>
<dbReference type="OrthoDB" id="7695528at2759"/>
<evidence type="ECO:0000256" key="1">
    <source>
        <dbReference type="ARBA" id="ARBA00022670"/>
    </source>
</evidence>
<reference evidence="11" key="1">
    <citation type="submission" date="2020-03" db="EMBL/GenBank/DDBJ databases">
        <authorList>
            <person name="Chebbi M.A."/>
            <person name="Drezen J.M."/>
        </authorList>
    </citation>
    <scope>NUCLEOTIDE SEQUENCE</scope>
    <source>
        <tissue evidence="11">Whole body</tissue>
    </source>
</reference>
<evidence type="ECO:0000313" key="12">
    <source>
        <dbReference type="Proteomes" id="UP000729913"/>
    </source>
</evidence>
<evidence type="ECO:0000256" key="4">
    <source>
        <dbReference type="ARBA" id="ARBA00022833"/>
    </source>
</evidence>
<dbReference type="GO" id="GO:0046872">
    <property type="term" value="F:metal ion binding"/>
    <property type="evidence" value="ECO:0007669"/>
    <property type="project" value="UniProtKB-KW"/>
</dbReference>
<dbReference type="AlphaFoldDB" id="A0A8J5VDA4"/>
<evidence type="ECO:0000256" key="8">
    <source>
        <dbReference type="PROSITE-ProRule" id="PRU00276"/>
    </source>
</evidence>
<comment type="caution">
    <text evidence="8">Lacks conserved residue(s) required for the propagation of feature annotation.</text>
</comment>
<keyword evidence="6" id="KW-1015">Disulfide bond</keyword>
<feature type="binding site" evidence="8">
    <location>
        <position position="403"/>
    </location>
    <ligand>
        <name>Zn(2+)</name>
        <dbReference type="ChEBI" id="CHEBI:29105"/>
        <note>catalytic</note>
    </ligand>
</feature>
<dbReference type="GO" id="GO:0004222">
    <property type="term" value="F:metalloendopeptidase activity"/>
    <property type="evidence" value="ECO:0007669"/>
    <property type="project" value="InterPro"/>
</dbReference>
<proteinExistence type="predicted"/>
<dbReference type="PROSITE" id="PS50215">
    <property type="entry name" value="ADAM_MEPRO"/>
    <property type="match status" value="1"/>
</dbReference>
<feature type="chain" id="PRO_5035229547" description="Peptidase M12B domain-containing protein" evidence="9">
    <location>
        <begin position="22"/>
        <end position="557"/>
    </location>
</feature>
<organism evidence="11 12">
    <name type="scientific">Cotesia typhae</name>
    <dbReference type="NCBI Taxonomy" id="2053667"/>
    <lineage>
        <taxon>Eukaryota</taxon>
        <taxon>Metazoa</taxon>
        <taxon>Ecdysozoa</taxon>
        <taxon>Arthropoda</taxon>
        <taxon>Hexapoda</taxon>
        <taxon>Insecta</taxon>
        <taxon>Pterygota</taxon>
        <taxon>Neoptera</taxon>
        <taxon>Endopterygota</taxon>
        <taxon>Hymenoptera</taxon>
        <taxon>Apocrita</taxon>
        <taxon>Ichneumonoidea</taxon>
        <taxon>Braconidae</taxon>
        <taxon>Microgastrinae</taxon>
        <taxon>Cotesia</taxon>
    </lineage>
</organism>
<evidence type="ECO:0000256" key="7">
    <source>
        <dbReference type="ARBA" id="ARBA00023180"/>
    </source>
</evidence>
<feature type="binding site" evidence="8">
    <location>
        <position position="409"/>
    </location>
    <ligand>
        <name>Zn(2+)</name>
        <dbReference type="ChEBI" id="CHEBI:29105"/>
        <note>catalytic</note>
    </ligand>
</feature>
<accession>A0A8J5VDA4</accession>
<protein>
    <recommendedName>
        <fullName evidence="10">Peptidase M12B domain-containing protein</fullName>
    </recommendedName>
</protein>
<gene>
    <name evidence="11" type="ORF">G9C98_007068</name>
</gene>
<evidence type="ECO:0000256" key="2">
    <source>
        <dbReference type="ARBA" id="ARBA00022723"/>
    </source>
</evidence>
<dbReference type="PANTHER" id="PTHR11905:SF249">
    <property type="entry name" value="SOL NARAE, ISOFORM C"/>
    <property type="match status" value="1"/>
</dbReference>
<feature type="signal peptide" evidence="9">
    <location>
        <begin position="1"/>
        <end position="21"/>
    </location>
</feature>
<keyword evidence="1" id="KW-0645">Protease</keyword>
<evidence type="ECO:0000256" key="3">
    <source>
        <dbReference type="ARBA" id="ARBA00022801"/>
    </source>
</evidence>
<dbReference type="EMBL" id="JAAOIC020000006">
    <property type="protein sequence ID" value="KAG8041764.1"/>
    <property type="molecule type" value="Genomic_DNA"/>
</dbReference>
<dbReference type="InterPro" id="IPR001590">
    <property type="entry name" value="Peptidase_M12B"/>
</dbReference>
<comment type="caution">
    <text evidence="11">The sequence shown here is derived from an EMBL/GenBank/DDBJ whole genome shotgun (WGS) entry which is preliminary data.</text>
</comment>
<dbReference type="PANTHER" id="PTHR11905">
    <property type="entry name" value="ADAM A DISINTEGRIN AND METALLOPROTEASE DOMAIN"/>
    <property type="match status" value="1"/>
</dbReference>
<evidence type="ECO:0000313" key="11">
    <source>
        <dbReference type="EMBL" id="KAG8041764.1"/>
    </source>
</evidence>
<dbReference type="Pfam" id="PF01421">
    <property type="entry name" value="Reprolysin"/>
    <property type="match status" value="1"/>
</dbReference>
<evidence type="ECO:0000256" key="6">
    <source>
        <dbReference type="ARBA" id="ARBA00023157"/>
    </source>
</evidence>
<evidence type="ECO:0000256" key="5">
    <source>
        <dbReference type="ARBA" id="ARBA00023049"/>
    </source>
</evidence>
<dbReference type="InterPro" id="IPR041645">
    <property type="entry name" value="ADAMTS_CR_2"/>
</dbReference>
<keyword evidence="4 8" id="KW-0862">Zinc</keyword>
<keyword evidence="7" id="KW-0325">Glycoprotein</keyword>
<name>A0A8J5VDA4_9HYME</name>
<feature type="binding site" evidence="8">
    <location>
        <position position="399"/>
    </location>
    <ligand>
        <name>Zn(2+)</name>
        <dbReference type="ChEBI" id="CHEBI:29105"/>
        <note>catalytic</note>
    </ligand>
</feature>
<dbReference type="Pfam" id="PF17771">
    <property type="entry name" value="ADAMTS_CR_2"/>
    <property type="match status" value="1"/>
</dbReference>
<keyword evidence="9" id="KW-0732">Signal</keyword>
<keyword evidence="3" id="KW-0378">Hydrolase</keyword>
<keyword evidence="12" id="KW-1185">Reference proteome</keyword>
<reference evidence="11" key="2">
    <citation type="submission" date="2021-04" db="EMBL/GenBank/DDBJ databases">
        <title>Genome-wide patterns of bracovirus chromosomal integration into multiple host tissues during parasitism.</title>
        <authorList>
            <person name="Chebbi M.A.C."/>
        </authorList>
    </citation>
    <scope>NUCLEOTIDE SEQUENCE</scope>
    <source>
        <tissue evidence="11">Whole body</tissue>
    </source>
</reference>
<keyword evidence="2 8" id="KW-0479">Metal-binding</keyword>
<dbReference type="Proteomes" id="UP000729913">
    <property type="component" value="Unassembled WGS sequence"/>
</dbReference>
<evidence type="ECO:0000256" key="9">
    <source>
        <dbReference type="SAM" id="SignalP"/>
    </source>
</evidence>